<dbReference type="GO" id="GO:0005615">
    <property type="term" value="C:extracellular space"/>
    <property type="evidence" value="ECO:0007669"/>
    <property type="project" value="TreeGrafter"/>
</dbReference>
<dbReference type="Proteomes" id="UP000593565">
    <property type="component" value="Unassembled WGS sequence"/>
</dbReference>
<dbReference type="SMART" id="SM00284">
    <property type="entry name" value="OLF"/>
    <property type="match status" value="1"/>
</dbReference>
<evidence type="ECO:0000256" key="4">
    <source>
        <dbReference type="SAM" id="SignalP"/>
    </source>
</evidence>
<accession>A0A7J6BHH4</accession>
<dbReference type="OrthoDB" id="8626508at2759"/>
<feature type="domain" description="Olfactomedin-like" evidence="5">
    <location>
        <begin position="135"/>
        <end position="391"/>
    </location>
</feature>
<organism evidence="6 7">
    <name type="scientific">Ameiurus melas</name>
    <name type="common">Black bullhead</name>
    <name type="synonym">Silurus melas</name>
    <dbReference type="NCBI Taxonomy" id="219545"/>
    <lineage>
        <taxon>Eukaryota</taxon>
        <taxon>Metazoa</taxon>
        <taxon>Chordata</taxon>
        <taxon>Craniata</taxon>
        <taxon>Vertebrata</taxon>
        <taxon>Euteleostomi</taxon>
        <taxon>Actinopterygii</taxon>
        <taxon>Neopterygii</taxon>
        <taxon>Teleostei</taxon>
        <taxon>Ostariophysi</taxon>
        <taxon>Siluriformes</taxon>
        <taxon>Ictaluridae</taxon>
        <taxon>Ameiurus</taxon>
    </lineage>
</organism>
<keyword evidence="3" id="KW-1015">Disulfide bond</keyword>
<dbReference type="PANTHER" id="PTHR23192">
    <property type="entry name" value="OLFACTOMEDIN-RELATED"/>
    <property type="match status" value="1"/>
</dbReference>
<reference evidence="6 7" key="1">
    <citation type="submission" date="2020-02" db="EMBL/GenBank/DDBJ databases">
        <title>A chromosome-scale genome assembly of the black bullhead catfish (Ameiurus melas).</title>
        <authorList>
            <person name="Wen M."/>
            <person name="Zham M."/>
            <person name="Cabau C."/>
            <person name="Klopp C."/>
            <person name="Donnadieu C."/>
            <person name="Roques C."/>
            <person name="Bouchez O."/>
            <person name="Lampietro C."/>
            <person name="Jouanno E."/>
            <person name="Herpin A."/>
            <person name="Louis A."/>
            <person name="Berthelot C."/>
            <person name="Parey E."/>
            <person name="Roest-Crollius H."/>
            <person name="Braasch I."/>
            <person name="Postlethwait J."/>
            <person name="Robinson-Rechavi M."/>
            <person name="Echchiki A."/>
            <person name="Begum T."/>
            <person name="Montfort J."/>
            <person name="Schartl M."/>
            <person name="Bobe J."/>
            <person name="Guiguen Y."/>
        </authorList>
    </citation>
    <scope>NUCLEOTIDE SEQUENCE [LARGE SCALE GENOMIC DNA]</scope>
    <source>
        <strain evidence="6">M_S1</strain>
        <tissue evidence="6">Blood</tissue>
    </source>
</reference>
<evidence type="ECO:0000256" key="1">
    <source>
        <dbReference type="ARBA" id="ARBA00004613"/>
    </source>
</evidence>
<dbReference type="Pfam" id="PF02191">
    <property type="entry name" value="OLF"/>
    <property type="match status" value="1"/>
</dbReference>
<sequence>MFLKLLVMLFMSLCAVRSQRSTQDVFMMEYFQRRILEMEERLISCNQDLQSMNQRMYDMSTEMRGQVRSVNVLKSEIQGFVDSIATRVDRVERDVEYLHTKLPDTSSVEISDSLLDQQVNEAQSKRKAVVIQGKECSTRFSGIKSQKILKKAGDVVGSWLKDPTVDSSKIYFFSGSRNNTLLQFGSLKSFTDSNSTTKPKAIQLPRPWKGTGHAVYDGFVYYHNADTRNEVLKVSLVNRTVADRMLLPTAGHIPTYGLAPHTFLDFAVDEMGLWVIHADPDFGGNLVITKLDSKSLSVEHTWDTTCKSHNAEGAFIVCGTMYVVYNSHSGGRSSIQCLFDIHDSVWTEELPVIYFPKRYSSHSSMHYHPQDKQIYAWDDGYQTTYQLDVKKKLQVT</sequence>
<proteinExistence type="predicted"/>
<evidence type="ECO:0000259" key="5">
    <source>
        <dbReference type="PROSITE" id="PS51132"/>
    </source>
</evidence>
<evidence type="ECO:0000313" key="6">
    <source>
        <dbReference type="EMBL" id="KAF4094332.1"/>
    </source>
</evidence>
<dbReference type="PROSITE" id="PS51132">
    <property type="entry name" value="OLF"/>
    <property type="match status" value="1"/>
</dbReference>
<feature type="chain" id="PRO_5029838040" description="Olfactomedin-like domain-containing protein" evidence="4">
    <location>
        <begin position="19"/>
        <end position="396"/>
    </location>
</feature>
<dbReference type="GO" id="GO:0007165">
    <property type="term" value="P:signal transduction"/>
    <property type="evidence" value="ECO:0007669"/>
    <property type="project" value="TreeGrafter"/>
</dbReference>
<dbReference type="PANTHER" id="PTHR23192:SF13">
    <property type="entry name" value="OLFACTOMEDIN-LIKE PROTEIN 1"/>
    <property type="match status" value="1"/>
</dbReference>
<evidence type="ECO:0000313" key="7">
    <source>
        <dbReference type="Proteomes" id="UP000593565"/>
    </source>
</evidence>
<feature type="signal peptide" evidence="4">
    <location>
        <begin position="1"/>
        <end position="18"/>
    </location>
</feature>
<keyword evidence="7" id="KW-1185">Reference proteome</keyword>
<dbReference type="InterPro" id="IPR050605">
    <property type="entry name" value="Olfactomedin-like_domain"/>
</dbReference>
<evidence type="ECO:0000256" key="2">
    <source>
        <dbReference type="ARBA" id="ARBA00022525"/>
    </source>
</evidence>
<keyword evidence="2" id="KW-0964">Secreted</keyword>
<dbReference type="AlphaFoldDB" id="A0A7J6BHH4"/>
<evidence type="ECO:0000256" key="3">
    <source>
        <dbReference type="PROSITE-ProRule" id="PRU00446"/>
    </source>
</evidence>
<keyword evidence="4" id="KW-0732">Signal</keyword>
<dbReference type="InterPro" id="IPR003112">
    <property type="entry name" value="Olfac-like_dom"/>
</dbReference>
<dbReference type="EMBL" id="JAAGNN010000001">
    <property type="protein sequence ID" value="KAF4094332.1"/>
    <property type="molecule type" value="Genomic_DNA"/>
</dbReference>
<comment type="caution">
    <text evidence="6">The sequence shown here is derived from an EMBL/GenBank/DDBJ whole genome shotgun (WGS) entry which is preliminary data.</text>
</comment>
<gene>
    <name evidence="6" type="ORF">AMELA_G00012010</name>
</gene>
<comment type="subcellular location">
    <subcellularLocation>
        <location evidence="1">Secreted</location>
    </subcellularLocation>
</comment>
<name>A0A7J6BHH4_AMEME</name>
<feature type="disulfide bond" evidence="3">
    <location>
        <begin position="136"/>
        <end position="318"/>
    </location>
</feature>
<protein>
    <recommendedName>
        <fullName evidence="5">Olfactomedin-like domain-containing protein</fullName>
    </recommendedName>
</protein>